<sequence length="351" mass="38815">MFYSAHKLCDQIHPDNATLIAQLVTFVLIPIPDIIQIVRISRQKSTSGISPTSILLRFLYCTANLGNALTIPYTFAATECCQNAGLSIPSCMLDMLVVLQAAALWGSNAISTIVFLLKHRDRTPRILSSPSGELALSRSFSLYPPWTPGVGFISAICIIASGGILPISLSYIIPLFAINESYWGSLEAWSFGLNIITAALAFLQGIPQIALTGTILFGKGARSNLSRKDADLAAARRTEFWFLTLNAGKWILLAAVWTTWFGQRVYENINFYLPVLWVVGAQVYLDYLVVGVEDTLLAWMVWSSRRRDWDTDSVISDHRVENGSPARPTEQTPLLTGGMRWHDDGAQDWAN</sequence>
<feature type="transmembrane region" description="Helical" evidence="1">
    <location>
        <begin position="20"/>
        <end position="42"/>
    </location>
</feature>
<reference evidence="2 3" key="1">
    <citation type="submission" date="2023-08" db="EMBL/GenBank/DDBJ databases">
        <authorList>
            <person name="Palmer J.M."/>
        </authorList>
    </citation>
    <scope>NUCLEOTIDE SEQUENCE [LARGE SCALE GENOMIC DNA]</scope>
    <source>
        <strain evidence="2 3">TWF481</strain>
    </source>
</reference>
<feature type="transmembrane region" description="Helical" evidence="1">
    <location>
        <begin position="54"/>
        <end position="75"/>
    </location>
</feature>
<accession>A0AAV9W3Q3</accession>
<dbReference type="AlphaFoldDB" id="A0AAV9W3Q3"/>
<gene>
    <name evidence="2" type="ORF">TWF481_010480</name>
</gene>
<organism evidence="2 3">
    <name type="scientific">Arthrobotrys musiformis</name>
    <dbReference type="NCBI Taxonomy" id="47236"/>
    <lineage>
        <taxon>Eukaryota</taxon>
        <taxon>Fungi</taxon>
        <taxon>Dikarya</taxon>
        <taxon>Ascomycota</taxon>
        <taxon>Pezizomycotina</taxon>
        <taxon>Orbiliomycetes</taxon>
        <taxon>Orbiliales</taxon>
        <taxon>Orbiliaceae</taxon>
        <taxon>Arthrobotrys</taxon>
    </lineage>
</organism>
<dbReference type="Proteomes" id="UP001370758">
    <property type="component" value="Unassembled WGS sequence"/>
</dbReference>
<evidence type="ECO:0000313" key="2">
    <source>
        <dbReference type="EMBL" id="KAK6500124.1"/>
    </source>
</evidence>
<keyword evidence="3" id="KW-1185">Reference proteome</keyword>
<dbReference type="EMBL" id="JAVHJL010000007">
    <property type="protein sequence ID" value="KAK6500124.1"/>
    <property type="molecule type" value="Genomic_DNA"/>
</dbReference>
<feature type="transmembrane region" description="Helical" evidence="1">
    <location>
        <begin position="193"/>
        <end position="218"/>
    </location>
</feature>
<protein>
    <submittedName>
        <fullName evidence="2">Uncharacterized protein</fullName>
    </submittedName>
</protein>
<evidence type="ECO:0000256" key="1">
    <source>
        <dbReference type="SAM" id="Phobius"/>
    </source>
</evidence>
<feature type="transmembrane region" description="Helical" evidence="1">
    <location>
        <begin position="95"/>
        <end position="117"/>
    </location>
</feature>
<keyword evidence="1" id="KW-0812">Transmembrane</keyword>
<feature type="transmembrane region" description="Helical" evidence="1">
    <location>
        <begin position="150"/>
        <end position="173"/>
    </location>
</feature>
<name>A0AAV9W3Q3_9PEZI</name>
<feature type="transmembrane region" description="Helical" evidence="1">
    <location>
        <begin position="239"/>
        <end position="261"/>
    </location>
</feature>
<keyword evidence="1" id="KW-0472">Membrane</keyword>
<proteinExistence type="predicted"/>
<feature type="transmembrane region" description="Helical" evidence="1">
    <location>
        <begin position="281"/>
        <end position="302"/>
    </location>
</feature>
<comment type="caution">
    <text evidence="2">The sequence shown here is derived from an EMBL/GenBank/DDBJ whole genome shotgun (WGS) entry which is preliminary data.</text>
</comment>
<evidence type="ECO:0000313" key="3">
    <source>
        <dbReference type="Proteomes" id="UP001370758"/>
    </source>
</evidence>
<keyword evidence="1" id="KW-1133">Transmembrane helix</keyword>